<feature type="compositionally biased region" description="Polar residues" evidence="2">
    <location>
        <begin position="28"/>
        <end position="45"/>
    </location>
</feature>
<dbReference type="PANTHER" id="PTHR33565:SF1">
    <property type="entry name" value="DORMANCY-ASSOCIATED PROTEIN HOMOLOG 3"/>
    <property type="match status" value="1"/>
</dbReference>
<proteinExistence type="inferred from homology"/>
<organism evidence="3">
    <name type="scientific">Opuntia streptacantha</name>
    <name type="common">Prickly pear cactus</name>
    <name type="synonym">Opuntia cardona</name>
    <dbReference type="NCBI Taxonomy" id="393608"/>
    <lineage>
        <taxon>Eukaryota</taxon>
        <taxon>Viridiplantae</taxon>
        <taxon>Streptophyta</taxon>
        <taxon>Embryophyta</taxon>
        <taxon>Tracheophyta</taxon>
        <taxon>Spermatophyta</taxon>
        <taxon>Magnoliopsida</taxon>
        <taxon>eudicotyledons</taxon>
        <taxon>Gunneridae</taxon>
        <taxon>Pentapetalae</taxon>
        <taxon>Caryophyllales</taxon>
        <taxon>Cactineae</taxon>
        <taxon>Cactaceae</taxon>
        <taxon>Opuntioideae</taxon>
        <taxon>Opuntia</taxon>
    </lineage>
</organism>
<accession>A0A7C9CQW2</accession>
<comment type="similarity">
    <text evidence="1">Belongs to the DRM1/ARP family.</text>
</comment>
<feature type="region of interest" description="Disordered" evidence="2">
    <location>
        <begin position="1"/>
        <end position="55"/>
    </location>
</feature>
<feature type="region of interest" description="Disordered" evidence="2">
    <location>
        <begin position="73"/>
        <end position="107"/>
    </location>
</feature>
<dbReference type="InterPro" id="IPR008406">
    <property type="entry name" value="DRM/ARP"/>
</dbReference>
<reference evidence="3" key="2">
    <citation type="submission" date="2020-07" db="EMBL/GenBank/DDBJ databases">
        <authorList>
            <person name="Vera ALvarez R."/>
            <person name="Arias-Moreno D.M."/>
            <person name="Jimenez-Jacinto V."/>
            <person name="Jimenez-Bremont J.F."/>
            <person name="Swaminathan K."/>
            <person name="Moose S.P."/>
            <person name="Guerrero-Gonzalez M.L."/>
            <person name="Marino-Ramirez L."/>
            <person name="Landsman D."/>
            <person name="Rodriguez-Kessler M."/>
            <person name="Delgado-Sanchez P."/>
        </authorList>
    </citation>
    <scope>NUCLEOTIDE SEQUENCE</scope>
    <source>
        <tissue evidence="3">Cladode</tissue>
    </source>
</reference>
<feature type="compositionally biased region" description="Low complexity" evidence="2">
    <location>
        <begin position="74"/>
        <end position="87"/>
    </location>
</feature>
<sequence>MGLLEKLWDDTVAGPRPDSGLGRLRKYNTFSFRSNSGGRESNGNEKSYGEEATATAPTVDIPVRVSRSITIVKPPGYTGSAPASPAGGTPPPSPFSGECSFSLPHSL</sequence>
<dbReference type="Pfam" id="PF05564">
    <property type="entry name" value="Auxin_repressed"/>
    <property type="match status" value="1"/>
</dbReference>
<reference evidence="3" key="1">
    <citation type="journal article" date="2013" name="J. Plant Res.">
        <title>Effect of fungi and light on seed germination of three Opuntia species from semiarid lands of central Mexico.</title>
        <authorList>
            <person name="Delgado-Sanchez P."/>
            <person name="Jimenez-Bremont J.F."/>
            <person name="Guerrero-Gonzalez Mde L."/>
            <person name="Flores J."/>
        </authorList>
    </citation>
    <scope>NUCLEOTIDE SEQUENCE</scope>
    <source>
        <tissue evidence="3">Cladode</tissue>
    </source>
</reference>
<evidence type="ECO:0000256" key="2">
    <source>
        <dbReference type="SAM" id="MobiDB-lite"/>
    </source>
</evidence>
<name>A0A7C9CQW2_OPUST</name>
<evidence type="ECO:0000313" key="3">
    <source>
        <dbReference type="EMBL" id="MBA4623546.1"/>
    </source>
</evidence>
<dbReference type="PANTHER" id="PTHR33565">
    <property type="entry name" value="DORMANCY-ASSOCIATED PROTEIN 1"/>
    <property type="match status" value="1"/>
</dbReference>
<evidence type="ECO:0000256" key="1">
    <source>
        <dbReference type="ARBA" id="ARBA00010502"/>
    </source>
</evidence>
<protein>
    <submittedName>
        <fullName evidence="3">Uncharacterized protein</fullName>
    </submittedName>
</protein>
<dbReference type="EMBL" id="GISG01043271">
    <property type="protein sequence ID" value="MBA4623546.1"/>
    <property type="molecule type" value="Transcribed_RNA"/>
</dbReference>
<dbReference type="AlphaFoldDB" id="A0A7C9CQW2"/>